<dbReference type="STRING" id="658196.A0A397SQA8"/>
<name>A0A397SQA8_9GLOM</name>
<dbReference type="OrthoDB" id="2283661at2759"/>
<reference evidence="1 2" key="1">
    <citation type="submission" date="2018-06" db="EMBL/GenBank/DDBJ databases">
        <title>Comparative genomics reveals the genomic features of Rhizophagus irregularis, R. cerebriforme, R. diaphanum and Gigaspora rosea, and their symbiotic lifestyle signature.</title>
        <authorList>
            <person name="Morin E."/>
            <person name="San Clemente H."/>
            <person name="Chen E.C.H."/>
            <person name="De La Providencia I."/>
            <person name="Hainaut M."/>
            <person name="Kuo A."/>
            <person name="Kohler A."/>
            <person name="Murat C."/>
            <person name="Tang N."/>
            <person name="Roy S."/>
            <person name="Loubradou J."/>
            <person name="Henrissat B."/>
            <person name="Grigoriev I.V."/>
            <person name="Corradi N."/>
            <person name="Roux C."/>
            <person name="Martin F.M."/>
        </authorList>
    </citation>
    <scope>NUCLEOTIDE SEQUENCE [LARGE SCALE GENOMIC DNA]</scope>
    <source>
        <strain evidence="1 2">DAOM 227022</strain>
    </source>
</reference>
<protein>
    <recommendedName>
        <fullName evidence="3">MULE transposase domain-containing protein</fullName>
    </recommendedName>
</protein>
<gene>
    <name evidence="1" type="ORF">C1645_829594</name>
</gene>
<keyword evidence="2" id="KW-1185">Reference proteome</keyword>
<accession>A0A397SQA8</accession>
<evidence type="ECO:0000313" key="1">
    <source>
        <dbReference type="EMBL" id="RIA86215.1"/>
    </source>
</evidence>
<dbReference type="Proteomes" id="UP000265703">
    <property type="component" value="Unassembled WGS sequence"/>
</dbReference>
<evidence type="ECO:0008006" key="3">
    <source>
        <dbReference type="Google" id="ProtNLM"/>
    </source>
</evidence>
<dbReference type="EMBL" id="QKYT01000376">
    <property type="protein sequence ID" value="RIA86215.1"/>
    <property type="molecule type" value="Genomic_DNA"/>
</dbReference>
<comment type="caution">
    <text evidence="1">The sequence shown here is derived from an EMBL/GenBank/DDBJ whole genome shotgun (WGS) entry which is preliminary data.</text>
</comment>
<dbReference type="AlphaFoldDB" id="A0A397SQA8"/>
<sequence>MYIALSENIHHFIQQRVLEGLNALSIQKLLWFRAIEFQDQVKKECSTIESHLKNIQMLRDSGNCLFEKNNKMNDIGFLFAFQTSKQKKLTKSSRVLCSDGTHGMNYHGYHLFTLVVRHPIMESGEEIKALVMILKYDKLPCKHIFAVISQFNNNIEENKQKSSVIIEPISLDQE</sequence>
<organism evidence="1 2">
    <name type="scientific">Glomus cerebriforme</name>
    <dbReference type="NCBI Taxonomy" id="658196"/>
    <lineage>
        <taxon>Eukaryota</taxon>
        <taxon>Fungi</taxon>
        <taxon>Fungi incertae sedis</taxon>
        <taxon>Mucoromycota</taxon>
        <taxon>Glomeromycotina</taxon>
        <taxon>Glomeromycetes</taxon>
        <taxon>Glomerales</taxon>
        <taxon>Glomeraceae</taxon>
        <taxon>Glomus</taxon>
    </lineage>
</organism>
<evidence type="ECO:0000313" key="2">
    <source>
        <dbReference type="Proteomes" id="UP000265703"/>
    </source>
</evidence>
<proteinExistence type="predicted"/>